<dbReference type="EMBL" id="MU151092">
    <property type="protein sequence ID" value="KAF9451063.1"/>
    <property type="molecule type" value="Genomic_DNA"/>
</dbReference>
<feature type="non-terminal residue" evidence="5">
    <location>
        <position position="1"/>
    </location>
</feature>
<protein>
    <recommendedName>
        <fullName evidence="4">TEA domain-containing protein</fullName>
    </recommendedName>
</protein>
<dbReference type="InterPro" id="IPR038096">
    <property type="entry name" value="TEA/ATTS_sf"/>
</dbReference>
<feature type="region of interest" description="Disordered" evidence="3">
    <location>
        <begin position="155"/>
        <end position="176"/>
    </location>
</feature>
<comment type="caution">
    <text evidence="5">The sequence shown here is derived from an EMBL/GenBank/DDBJ whole genome shotgun (WGS) entry which is preliminary data.</text>
</comment>
<evidence type="ECO:0000256" key="2">
    <source>
        <dbReference type="PROSITE-ProRule" id="PRU00505"/>
    </source>
</evidence>
<dbReference type="Pfam" id="PF01285">
    <property type="entry name" value="TEA"/>
    <property type="match status" value="1"/>
</dbReference>
<evidence type="ECO:0000256" key="1">
    <source>
        <dbReference type="ARBA" id="ARBA00008421"/>
    </source>
</evidence>
<dbReference type="AlphaFoldDB" id="A0A9P5XHK8"/>
<dbReference type="OrthoDB" id="10006572at2759"/>
<evidence type="ECO:0000259" key="4">
    <source>
        <dbReference type="PROSITE" id="PS51088"/>
    </source>
</evidence>
<keyword evidence="6" id="KW-1185">Reference proteome</keyword>
<dbReference type="Gene3D" id="6.10.20.40">
    <property type="entry name" value="TEA/ATTS domain"/>
    <property type="match status" value="1"/>
</dbReference>
<feature type="DNA-binding region" description="TEA" evidence="2">
    <location>
        <begin position="14"/>
        <end position="88"/>
    </location>
</feature>
<feature type="domain" description="TEA" evidence="4">
    <location>
        <begin position="14"/>
        <end position="88"/>
    </location>
</feature>
<evidence type="ECO:0000313" key="6">
    <source>
        <dbReference type="Proteomes" id="UP000807342"/>
    </source>
</evidence>
<dbReference type="SMART" id="SM00426">
    <property type="entry name" value="TEA"/>
    <property type="match status" value="1"/>
</dbReference>
<organism evidence="5 6">
    <name type="scientific">Macrolepiota fuliginosa MF-IS2</name>
    <dbReference type="NCBI Taxonomy" id="1400762"/>
    <lineage>
        <taxon>Eukaryota</taxon>
        <taxon>Fungi</taxon>
        <taxon>Dikarya</taxon>
        <taxon>Basidiomycota</taxon>
        <taxon>Agaricomycotina</taxon>
        <taxon>Agaricomycetes</taxon>
        <taxon>Agaricomycetidae</taxon>
        <taxon>Agaricales</taxon>
        <taxon>Agaricineae</taxon>
        <taxon>Agaricaceae</taxon>
        <taxon>Macrolepiota</taxon>
    </lineage>
</organism>
<evidence type="ECO:0000256" key="3">
    <source>
        <dbReference type="SAM" id="MobiDB-lite"/>
    </source>
</evidence>
<proteinExistence type="inferred from homology"/>
<sequence>SLTPQRKHRKLLKDGSGAEVWPEAIEKIFVQGLREYWNSPYATYPQSRGRSRWRNQFLVDYLQKHNILRSKKQVASHIQVLRNMWKGEPEYQLVAGGEELADISPTAGSTIKLEDHWPNGLIPLEFDDHDGYSSNSASPDFSPPDFQNQFLPSPDHSATRQLDMGSGAQYTSGPHSLASPASPYVTSFPNSPNDFSFPGPYDKHGHLSPVHALSMDTTGSASGYPKSQQYPNRIHALWLTADGMSPLTIRTDRLISPNMPYEPLQFKIRLSISTMDDINCPPALHGFLASVCLSHYWTSSGRCITKTIVGNTTISEDVGALEVSQMTVGTVNAVLPDSYLNRCRWLDPNTPTSITQEIIIDDVSLLFVIYELDRATGNPMPSAQFAGFLK</sequence>
<evidence type="ECO:0000313" key="5">
    <source>
        <dbReference type="EMBL" id="KAF9451063.1"/>
    </source>
</evidence>
<dbReference type="Proteomes" id="UP000807342">
    <property type="component" value="Unassembled WGS sequence"/>
</dbReference>
<accession>A0A9P5XHK8</accession>
<name>A0A9P5XHK8_9AGAR</name>
<dbReference type="InterPro" id="IPR000818">
    <property type="entry name" value="TEA/ATTS_dom"/>
</dbReference>
<feature type="non-terminal residue" evidence="5">
    <location>
        <position position="390"/>
    </location>
</feature>
<dbReference type="GO" id="GO:0003700">
    <property type="term" value="F:DNA-binding transcription factor activity"/>
    <property type="evidence" value="ECO:0007669"/>
    <property type="project" value="InterPro"/>
</dbReference>
<dbReference type="PROSITE" id="PS51088">
    <property type="entry name" value="TEA_2"/>
    <property type="match status" value="1"/>
</dbReference>
<gene>
    <name evidence="5" type="ORF">P691DRAFT_616480</name>
</gene>
<comment type="similarity">
    <text evidence="1">Belongs to the TEC1 family.</text>
</comment>
<reference evidence="5" key="1">
    <citation type="submission" date="2020-11" db="EMBL/GenBank/DDBJ databases">
        <authorList>
            <consortium name="DOE Joint Genome Institute"/>
            <person name="Ahrendt S."/>
            <person name="Riley R."/>
            <person name="Andreopoulos W."/>
            <person name="Labutti K."/>
            <person name="Pangilinan J."/>
            <person name="Ruiz-Duenas F.J."/>
            <person name="Barrasa J.M."/>
            <person name="Sanchez-Garcia M."/>
            <person name="Camarero S."/>
            <person name="Miyauchi S."/>
            <person name="Serrano A."/>
            <person name="Linde D."/>
            <person name="Babiker R."/>
            <person name="Drula E."/>
            <person name="Ayuso-Fernandez I."/>
            <person name="Pacheco R."/>
            <person name="Padilla G."/>
            <person name="Ferreira P."/>
            <person name="Barriuso J."/>
            <person name="Kellner H."/>
            <person name="Castanera R."/>
            <person name="Alfaro M."/>
            <person name="Ramirez L."/>
            <person name="Pisabarro A.G."/>
            <person name="Kuo A."/>
            <person name="Tritt A."/>
            <person name="Lipzen A."/>
            <person name="He G."/>
            <person name="Yan M."/>
            <person name="Ng V."/>
            <person name="Cullen D."/>
            <person name="Martin F."/>
            <person name="Rosso M.-N."/>
            <person name="Henrissat B."/>
            <person name="Hibbett D."/>
            <person name="Martinez A.T."/>
            <person name="Grigoriev I.V."/>
        </authorList>
    </citation>
    <scope>NUCLEOTIDE SEQUENCE</scope>
    <source>
        <strain evidence="5">MF-IS2</strain>
    </source>
</reference>